<reference evidence="2 3" key="1">
    <citation type="submission" date="2024-04" db="EMBL/GenBank/DDBJ databases">
        <title>Novel species of the genus Ideonella isolated from streams.</title>
        <authorList>
            <person name="Lu H."/>
        </authorList>
    </citation>
    <scope>NUCLEOTIDE SEQUENCE [LARGE SCALE GENOMIC DNA]</scope>
    <source>
        <strain evidence="2 3">BYS139W</strain>
    </source>
</reference>
<dbReference type="CDD" id="cd00038">
    <property type="entry name" value="CAP_ED"/>
    <property type="match status" value="1"/>
</dbReference>
<evidence type="ECO:0000313" key="3">
    <source>
        <dbReference type="Proteomes" id="UP001368500"/>
    </source>
</evidence>
<dbReference type="SMART" id="SM00100">
    <property type="entry name" value="cNMP"/>
    <property type="match status" value="1"/>
</dbReference>
<feature type="domain" description="Cyclic nucleotide-binding" evidence="1">
    <location>
        <begin position="42"/>
        <end position="162"/>
    </location>
</feature>
<accession>A0ABU9B966</accession>
<name>A0ABU9B966_9BURK</name>
<dbReference type="InterPro" id="IPR050397">
    <property type="entry name" value="Env_Response_Regulators"/>
</dbReference>
<protein>
    <submittedName>
        <fullName evidence="2">Cyclic nucleotide-binding domain-containing protein</fullName>
    </submittedName>
</protein>
<dbReference type="PANTHER" id="PTHR24567:SF74">
    <property type="entry name" value="HTH-TYPE TRANSCRIPTIONAL REGULATOR ARCR"/>
    <property type="match status" value="1"/>
</dbReference>
<dbReference type="EMBL" id="JBBUTF010000008">
    <property type="protein sequence ID" value="MEK8026422.1"/>
    <property type="molecule type" value="Genomic_DNA"/>
</dbReference>
<organism evidence="2 3">
    <name type="scientific">Pseudaquabacterium rugosum</name>
    <dbReference type="NCBI Taxonomy" id="2984194"/>
    <lineage>
        <taxon>Bacteria</taxon>
        <taxon>Pseudomonadati</taxon>
        <taxon>Pseudomonadota</taxon>
        <taxon>Betaproteobacteria</taxon>
        <taxon>Burkholderiales</taxon>
        <taxon>Sphaerotilaceae</taxon>
        <taxon>Pseudaquabacterium</taxon>
    </lineage>
</organism>
<dbReference type="SUPFAM" id="SSF51206">
    <property type="entry name" value="cAMP-binding domain-like"/>
    <property type="match status" value="1"/>
</dbReference>
<keyword evidence="3" id="KW-1185">Reference proteome</keyword>
<dbReference type="InterPro" id="IPR000595">
    <property type="entry name" value="cNMP-bd_dom"/>
</dbReference>
<dbReference type="Gene3D" id="2.60.120.10">
    <property type="entry name" value="Jelly Rolls"/>
    <property type="match status" value="1"/>
</dbReference>
<dbReference type="InterPro" id="IPR018490">
    <property type="entry name" value="cNMP-bd_dom_sf"/>
</dbReference>
<dbReference type="RefSeq" id="WP_341374206.1">
    <property type="nucleotide sequence ID" value="NZ_JBBUTF010000008.1"/>
</dbReference>
<evidence type="ECO:0000313" key="2">
    <source>
        <dbReference type="EMBL" id="MEK8026422.1"/>
    </source>
</evidence>
<dbReference type="PROSITE" id="PS50042">
    <property type="entry name" value="CNMP_BINDING_3"/>
    <property type="match status" value="1"/>
</dbReference>
<dbReference type="InterPro" id="IPR014710">
    <property type="entry name" value="RmlC-like_jellyroll"/>
</dbReference>
<comment type="caution">
    <text evidence="2">The sequence shown here is derived from an EMBL/GenBank/DDBJ whole genome shotgun (WGS) entry which is preliminary data.</text>
</comment>
<gene>
    <name evidence="2" type="ORF">AACH11_10680</name>
</gene>
<evidence type="ECO:0000259" key="1">
    <source>
        <dbReference type="PROSITE" id="PS50042"/>
    </source>
</evidence>
<dbReference type="Proteomes" id="UP001368500">
    <property type="component" value="Unassembled WGS sequence"/>
</dbReference>
<sequence>MSEPSIHSPAAAAAPAAPRTRPLADFPALAQRAVDLLLIQRALVRLDEADARGIVQYLREVAYPPGATVLRAGDQANFMLLLLEGEVAVHPQGDDASGDPVAVLGPGSVLGEMSLFDGSPRSATCVALSTVRAAGLARKGLERLVVEQPAVAARLMAGLAQQMAERLRAAGDQVMIYAQLNDELRERVQRLSQETGAF</sequence>
<dbReference type="Pfam" id="PF00027">
    <property type="entry name" value="cNMP_binding"/>
    <property type="match status" value="1"/>
</dbReference>
<dbReference type="PANTHER" id="PTHR24567">
    <property type="entry name" value="CRP FAMILY TRANSCRIPTIONAL REGULATORY PROTEIN"/>
    <property type="match status" value="1"/>
</dbReference>
<proteinExistence type="predicted"/>